<evidence type="ECO:0000313" key="2">
    <source>
        <dbReference type="Proteomes" id="UP000005237"/>
    </source>
</evidence>
<sequence length="260" mass="30446">FKDETLIYPLSNETFSNYALLRSVELLLFVFLEKRTNEKEQEKKPYTAMLDGIVSELESVGIRDFCYRLLEKLIQHWKEHGPSTFSRNLVENRRVWLPHVPLISSSANPPNAIMNWPSSIDDAYVIACTDLVLLIPQHLLELERRRSQSRDDHWIQKLCQLASLSQGCSAYRQCKKLLLAFCHNDEAKYKIMRDKYKMQDLLQQLVHKYLIVSREVGGHQQLTELVDVLVSITKLALVRPDMWRDVCSTYTTWLLRLACY</sequence>
<reference evidence="1" key="2">
    <citation type="submission" date="2022-06" db="UniProtKB">
        <authorList>
            <consortium name="EnsemblMetazoa"/>
        </authorList>
    </citation>
    <scope>IDENTIFICATION</scope>
    <source>
        <strain evidence="1">DF5081</strain>
    </source>
</reference>
<name>A0A8R1IF90_CAEJA</name>
<dbReference type="EnsemblMetazoa" id="CJA32580.1">
    <property type="protein sequence ID" value="CJA32580.1"/>
    <property type="gene ID" value="WBGene00208427"/>
</dbReference>
<keyword evidence="2" id="KW-1185">Reference proteome</keyword>
<protein>
    <submittedName>
        <fullName evidence="1">Uncharacterized protein</fullName>
    </submittedName>
</protein>
<proteinExistence type="predicted"/>
<dbReference type="InterPro" id="IPR045189">
    <property type="entry name" value="UBR4-like"/>
</dbReference>
<dbReference type="PANTHER" id="PTHR21725">
    <property type="entry name" value="E3 UBIQUITIN-PROTEIN LIGASE UBR4"/>
    <property type="match status" value="1"/>
</dbReference>
<dbReference type="PANTHER" id="PTHR21725:SF1">
    <property type="entry name" value="E3 UBIQUITIN-PROTEIN LIGASE UBR4"/>
    <property type="match status" value="1"/>
</dbReference>
<dbReference type="Proteomes" id="UP000005237">
    <property type="component" value="Unassembled WGS sequence"/>
</dbReference>
<evidence type="ECO:0000313" key="1">
    <source>
        <dbReference type="EnsemblMetazoa" id="CJA32580.1"/>
    </source>
</evidence>
<accession>A0A8R1IF90</accession>
<organism evidence="1 2">
    <name type="scientific">Caenorhabditis japonica</name>
    <dbReference type="NCBI Taxonomy" id="281687"/>
    <lineage>
        <taxon>Eukaryota</taxon>
        <taxon>Metazoa</taxon>
        <taxon>Ecdysozoa</taxon>
        <taxon>Nematoda</taxon>
        <taxon>Chromadorea</taxon>
        <taxon>Rhabditida</taxon>
        <taxon>Rhabditina</taxon>
        <taxon>Rhabditomorpha</taxon>
        <taxon>Rhabditoidea</taxon>
        <taxon>Rhabditidae</taxon>
        <taxon>Peloderinae</taxon>
        <taxon>Caenorhabditis</taxon>
    </lineage>
</organism>
<reference evidence="2" key="1">
    <citation type="submission" date="2010-08" db="EMBL/GenBank/DDBJ databases">
        <authorList>
            <consortium name="Caenorhabditis japonica Sequencing Consortium"/>
            <person name="Wilson R.K."/>
        </authorList>
    </citation>
    <scope>NUCLEOTIDE SEQUENCE [LARGE SCALE GENOMIC DNA]</scope>
    <source>
        <strain evidence="2">DF5081</strain>
    </source>
</reference>
<dbReference type="AlphaFoldDB" id="A0A8R1IF90"/>